<feature type="region of interest" description="Disordered" evidence="1">
    <location>
        <begin position="148"/>
        <end position="233"/>
    </location>
</feature>
<evidence type="ECO:0000256" key="1">
    <source>
        <dbReference type="SAM" id="MobiDB-lite"/>
    </source>
</evidence>
<evidence type="ECO:0000313" key="2">
    <source>
        <dbReference type="EMBL" id="QHU20237.1"/>
    </source>
</evidence>
<protein>
    <recommendedName>
        <fullName evidence="3">Thioredoxin domain-containing protein</fullName>
    </recommendedName>
</protein>
<name>A0A6C0KU69_9ZZZZ</name>
<feature type="compositionally biased region" description="Polar residues" evidence="1">
    <location>
        <begin position="183"/>
        <end position="197"/>
    </location>
</feature>
<feature type="compositionally biased region" description="Polar residues" evidence="1">
    <location>
        <begin position="216"/>
        <end position="233"/>
    </location>
</feature>
<dbReference type="EMBL" id="MN740964">
    <property type="protein sequence ID" value="QHU20237.1"/>
    <property type="molecule type" value="Genomic_DNA"/>
</dbReference>
<evidence type="ECO:0008006" key="3">
    <source>
        <dbReference type="Google" id="ProtNLM"/>
    </source>
</evidence>
<dbReference type="AlphaFoldDB" id="A0A6C0KU69"/>
<reference evidence="2" key="1">
    <citation type="journal article" date="2020" name="Nature">
        <title>Giant virus diversity and host interactions through global metagenomics.</title>
        <authorList>
            <person name="Schulz F."/>
            <person name="Roux S."/>
            <person name="Paez-Espino D."/>
            <person name="Jungbluth S."/>
            <person name="Walsh D.A."/>
            <person name="Denef V.J."/>
            <person name="McMahon K.D."/>
            <person name="Konstantinidis K.T."/>
            <person name="Eloe-Fadrosh E.A."/>
            <person name="Kyrpides N.C."/>
            <person name="Woyke T."/>
        </authorList>
    </citation>
    <scope>NUCLEOTIDE SEQUENCE</scope>
    <source>
        <strain evidence="2">GVMAG-S-3300013014-136</strain>
    </source>
</reference>
<sequence>MDATLWIVIYSKFSQACNDLFSFIQKYKITTPFKLLEIDNKDIRRRILSDKRFSIKSVPCIISISSTGVASQYEGPKAFELLNAMKPEEEVHMPVLQLQDVNTRPSPVVQYNDPPQTKLENFSLQIETNAPPAQKDNTVTLIEDLIDEEDAHRPLPQKTVEGDSMLNKGDRSVSNAIKGEKVSVSSVLTQAQKSDLNPRNGPPQRLEMKDKEDSTKQTGAKVNISSIMSSARV</sequence>
<feature type="compositionally biased region" description="Basic and acidic residues" evidence="1">
    <location>
        <begin position="206"/>
        <end position="215"/>
    </location>
</feature>
<organism evidence="2">
    <name type="scientific">viral metagenome</name>
    <dbReference type="NCBI Taxonomy" id="1070528"/>
    <lineage>
        <taxon>unclassified sequences</taxon>
        <taxon>metagenomes</taxon>
        <taxon>organismal metagenomes</taxon>
    </lineage>
</organism>
<proteinExistence type="predicted"/>
<accession>A0A6C0KU69</accession>